<dbReference type="GO" id="GO:0005634">
    <property type="term" value="C:nucleus"/>
    <property type="evidence" value="ECO:0007669"/>
    <property type="project" value="UniProtKB-SubCell"/>
</dbReference>
<keyword evidence="2" id="KW-0479">Metal-binding</keyword>
<evidence type="ECO:0000256" key="3">
    <source>
        <dbReference type="ARBA" id="ARBA00022737"/>
    </source>
</evidence>
<evidence type="ECO:0000256" key="5">
    <source>
        <dbReference type="ARBA" id="ARBA00022833"/>
    </source>
</evidence>
<evidence type="ECO:0000256" key="4">
    <source>
        <dbReference type="ARBA" id="ARBA00022771"/>
    </source>
</evidence>
<evidence type="ECO:0008006" key="9">
    <source>
        <dbReference type="Google" id="ProtNLM"/>
    </source>
</evidence>
<dbReference type="AlphaFoldDB" id="A0A3Q3WMQ3"/>
<dbReference type="GO" id="GO:0006357">
    <property type="term" value="P:regulation of transcription by RNA polymerase II"/>
    <property type="evidence" value="ECO:0007669"/>
    <property type="project" value="TreeGrafter"/>
</dbReference>
<dbReference type="GO" id="GO:0045893">
    <property type="term" value="P:positive regulation of DNA-templated transcription"/>
    <property type="evidence" value="ECO:0007669"/>
    <property type="project" value="UniProtKB-ARBA"/>
</dbReference>
<dbReference type="GO" id="GO:0005694">
    <property type="term" value="C:chromosome"/>
    <property type="evidence" value="ECO:0007669"/>
    <property type="project" value="UniProtKB-ARBA"/>
</dbReference>
<dbReference type="PANTHER" id="PTHR24404:SF114">
    <property type="entry name" value="KLUMPFUSS, ISOFORM B-RELATED"/>
    <property type="match status" value="1"/>
</dbReference>
<evidence type="ECO:0000313" key="7">
    <source>
        <dbReference type="Ensembl" id="ENSMMOP00000010169.1"/>
    </source>
</evidence>
<evidence type="ECO:0000256" key="6">
    <source>
        <dbReference type="ARBA" id="ARBA00023242"/>
    </source>
</evidence>
<evidence type="ECO:0000313" key="8">
    <source>
        <dbReference type="Proteomes" id="UP000261620"/>
    </source>
</evidence>
<keyword evidence="6" id="KW-0539">Nucleus</keyword>
<reference evidence="7" key="1">
    <citation type="submission" date="2025-08" db="UniProtKB">
        <authorList>
            <consortium name="Ensembl"/>
        </authorList>
    </citation>
    <scope>IDENTIFICATION</scope>
</reference>
<keyword evidence="3" id="KW-0677">Repeat</keyword>
<evidence type="ECO:0000256" key="1">
    <source>
        <dbReference type="ARBA" id="ARBA00004123"/>
    </source>
</evidence>
<dbReference type="Proteomes" id="UP000261620">
    <property type="component" value="Unplaced"/>
</dbReference>
<accession>A0A3Q3WMQ3</accession>
<dbReference type="PANTHER" id="PTHR24404">
    <property type="entry name" value="ZINC FINGER PROTEIN"/>
    <property type="match status" value="1"/>
</dbReference>
<dbReference type="InterPro" id="IPR036236">
    <property type="entry name" value="Znf_C2H2_sf"/>
</dbReference>
<dbReference type="GO" id="GO:0000978">
    <property type="term" value="F:RNA polymerase II cis-regulatory region sequence-specific DNA binding"/>
    <property type="evidence" value="ECO:0007669"/>
    <property type="project" value="TreeGrafter"/>
</dbReference>
<dbReference type="Gene3D" id="3.30.160.60">
    <property type="entry name" value="Classic Zinc Finger"/>
    <property type="match status" value="2"/>
</dbReference>
<dbReference type="GO" id="GO:0003700">
    <property type="term" value="F:DNA-binding transcription factor activity"/>
    <property type="evidence" value="ECO:0007669"/>
    <property type="project" value="TreeGrafter"/>
</dbReference>
<name>A0A3Q3WMQ3_MOLML</name>
<comment type="subcellular location">
    <subcellularLocation>
        <location evidence="1">Nucleus</location>
    </subcellularLocation>
</comment>
<proteinExistence type="predicted"/>
<evidence type="ECO:0000256" key="2">
    <source>
        <dbReference type="ARBA" id="ARBA00022723"/>
    </source>
</evidence>
<dbReference type="Ensembl" id="ENSMMOT00000010349.1">
    <property type="protein sequence ID" value="ENSMMOP00000010169.1"/>
    <property type="gene ID" value="ENSMMOG00000007855.1"/>
</dbReference>
<keyword evidence="5" id="KW-0862">Zinc</keyword>
<dbReference type="GO" id="GO:0008270">
    <property type="term" value="F:zinc ion binding"/>
    <property type="evidence" value="ECO:0007669"/>
    <property type="project" value="UniProtKB-KW"/>
</dbReference>
<reference evidence="7" key="2">
    <citation type="submission" date="2025-09" db="UniProtKB">
        <authorList>
            <consortium name="Ensembl"/>
        </authorList>
    </citation>
    <scope>IDENTIFICATION</scope>
</reference>
<keyword evidence="4" id="KW-0863">Zinc-finger</keyword>
<sequence length="90" mass="9825">MQVHLADKPFKCPTCQSGLRAHLRTHTGERPHTCEQCGNSFSSKSSLSFDPHTNTNVIMITKWPVVISDCVTSVTAKIHNVNKTSGDVGC</sequence>
<dbReference type="FunFam" id="3.30.160.60:FF:001732">
    <property type="entry name" value="Zgc:162936"/>
    <property type="match status" value="1"/>
</dbReference>
<organism evidence="7 8">
    <name type="scientific">Mola mola</name>
    <name type="common">Ocean sunfish</name>
    <name type="synonym">Tetraodon mola</name>
    <dbReference type="NCBI Taxonomy" id="94237"/>
    <lineage>
        <taxon>Eukaryota</taxon>
        <taxon>Metazoa</taxon>
        <taxon>Chordata</taxon>
        <taxon>Craniata</taxon>
        <taxon>Vertebrata</taxon>
        <taxon>Euteleostomi</taxon>
        <taxon>Actinopterygii</taxon>
        <taxon>Neopterygii</taxon>
        <taxon>Teleostei</taxon>
        <taxon>Neoteleostei</taxon>
        <taxon>Acanthomorphata</taxon>
        <taxon>Eupercaria</taxon>
        <taxon>Tetraodontiformes</taxon>
        <taxon>Molidae</taxon>
        <taxon>Mola</taxon>
    </lineage>
</organism>
<dbReference type="InterPro" id="IPR050589">
    <property type="entry name" value="Ikaros_C2H2-ZF"/>
</dbReference>
<keyword evidence="8" id="KW-1185">Reference proteome</keyword>
<dbReference type="SUPFAM" id="SSF57667">
    <property type="entry name" value="beta-beta-alpha zinc fingers"/>
    <property type="match status" value="1"/>
</dbReference>
<protein>
    <recommendedName>
        <fullName evidence="9">C2H2-type domain-containing protein</fullName>
    </recommendedName>
</protein>